<organism evidence="3 4">
    <name type="scientific">Heterostelium pallidum (strain ATCC 26659 / Pp 5 / PN500)</name>
    <name type="common">Cellular slime mold</name>
    <name type="synonym">Polysphondylium pallidum</name>
    <dbReference type="NCBI Taxonomy" id="670386"/>
    <lineage>
        <taxon>Eukaryota</taxon>
        <taxon>Amoebozoa</taxon>
        <taxon>Evosea</taxon>
        <taxon>Eumycetozoa</taxon>
        <taxon>Dictyostelia</taxon>
        <taxon>Acytosteliales</taxon>
        <taxon>Acytosteliaceae</taxon>
        <taxon>Heterostelium</taxon>
    </lineage>
</organism>
<feature type="domain" description="DSCP-N" evidence="2">
    <location>
        <begin position="29"/>
        <end position="142"/>
    </location>
</feature>
<reference evidence="3 4" key="1">
    <citation type="journal article" date="2011" name="Genome Res.">
        <title>Phylogeny-wide analysis of social amoeba genomes highlights ancient origins for complex intercellular communication.</title>
        <authorList>
            <person name="Heidel A.J."/>
            <person name="Lawal H.M."/>
            <person name="Felder M."/>
            <person name="Schilde C."/>
            <person name="Helps N.R."/>
            <person name="Tunggal B."/>
            <person name="Rivero F."/>
            <person name="John U."/>
            <person name="Schleicher M."/>
            <person name="Eichinger L."/>
            <person name="Platzer M."/>
            <person name="Noegel A.A."/>
            <person name="Schaap P."/>
            <person name="Gloeckner G."/>
        </authorList>
    </citation>
    <scope>NUCLEOTIDE SEQUENCE [LARGE SCALE GENOMIC DNA]</scope>
    <source>
        <strain evidence="4">ATCC 26659 / Pp 5 / PN500</strain>
    </source>
</reference>
<evidence type="ECO:0000256" key="1">
    <source>
        <dbReference type="SAM" id="Phobius"/>
    </source>
</evidence>
<dbReference type="EMBL" id="ADBJ01000018">
    <property type="protein sequence ID" value="EFA82817.1"/>
    <property type="molecule type" value="Genomic_DNA"/>
</dbReference>
<evidence type="ECO:0000259" key="2">
    <source>
        <dbReference type="Pfam" id="PF04562"/>
    </source>
</evidence>
<dbReference type="Proteomes" id="UP000001396">
    <property type="component" value="Unassembled WGS sequence"/>
</dbReference>
<dbReference type="AlphaFoldDB" id="D3B7S4"/>
<dbReference type="GeneID" id="31359999"/>
<accession>D3B7S4</accession>
<sequence length="144" mass="16283">MKLINYIILILIIYIHFVSSFRLRKYGGNCENINDEQTCTKLYPKCQYMPFISCCGNTVHFCVNRNIGNCENINSCGRNEVTGEVIEFWSVCKPSRNFTYFEPPRDTCGTLQCEAKGMVCQWGPSPGNCHGTSCCPNVPRCVGK</sequence>
<dbReference type="GO" id="GO:0016301">
    <property type="term" value="F:kinase activity"/>
    <property type="evidence" value="ECO:0007669"/>
    <property type="project" value="UniProtKB-KW"/>
</dbReference>
<dbReference type="Pfam" id="PF04562">
    <property type="entry name" value="Dicty_spore_N"/>
    <property type="match status" value="1"/>
</dbReference>
<comment type="caution">
    <text evidence="3">The sequence shown here is derived from an EMBL/GenBank/DDBJ whole genome shotgun (WGS) entry which is preliminary data.</text>
</comment>
<keyword evidence="1" id="KW-0812">Transmembrane</keyword>
<dbReference type="RefSeq" id="XP_020434934.1">
    <property type="nucleotide sequence ID" value="XM_020575414.1"/>
</dbReference>
<dbReference type="InParanoid" id="D3B7S4"/>
<keyword evidence="1" id="KW-1133">Transmembrane helix</keyword>
<protein>
    <submittedName>
        <fullName evidence="3">Phosphatidylinositol 3-kinase 3</fullName>
    </submittedName>
</protein>
<keyword evidence="4" id="KW-1185">Reference proteome</keyword>
<gene>
    <name evidence="3" type="ORF">PPL_04512</name>
</gene>
<proteinExistence type="predicted"/>
<keyword evidence="1" id="KW-0472">Membrane</keyword>
<evidence type="ECO:0000313" key="4">
    <source>
        <dbReference type="Proteomes" id="UP000001396"/>
    </source>
</evidence>
<keyword evidence="3" id="KW-0418">Kinase</keyword>
<dbReference type="InterPro" id="IPR007643">
    <property type="entry name" value="Dict_spore_N"/>
</dbReference>
<name>D3B7S4_HETP5</name>
<feature type="transmembrane region" description="Helical" evidence="1">
    <location>
        <begin position="6"/>
        <end position="23"/>
    </location>
</feature>
<evidence type="ECO:0000313" key="3">
    <source>
        <dbReference type="EMBL" id="EFA82817.1"/>
    </source>
</evidence>
<keyword evidence="3" id="KW-0808">Transferase</keyword>